<protein>
    <submittedName>
        <fullName evidence="2">Uncharacterized protein</fullName>
    </submittedName>
</protein>
<proteinExistence type="predicted"/>
<evidence type="ECO:0000256" key="1">
    <source>
        <dbReference type="SAM" id="SignalP"/>
    </source>
</evidence>
<keyword evidence="1" id="KW-0732">Signal</keyword>
<feature type="chain" id="PRO_5022925571" evidence="1">
    <location>
        <begin position="19"/>
        <end position="72"/>
    </location>
</feature>
<dbReference type="PANTHER" id="PTHR39956:SF1">
    <property type="entry name" value="GH09530P-RELATED"/>
    <property type="match status" value="1"/>
</dbReference>
<gene>
    <name evidence="2" type="ORF">LSINAPIS_LOCUS7242</name>
</gene>
<evidence type="ECO:0000313" key="2">
    <source>
        <dbReference type="EMBL" id="VVC95555.1"/>
    </source>
</evidence>
<dbReference type="AlphaFoldDB" id="A0A5E4QDM9"/>
<sequence>MDWRTGLMALTVLCAVDGFSKYGRTCKDIGCLRNEVCVLAEDPCSYGHSSNCGTYPTCKKKSLVDAGQTSNT</sequence>
<accession>A0A5E4QDM9</accession>
<evidence type="ECO:0000313" key="3">
    <source>
        <dbReference type="Proteomes" id="UP000324832"/>
    </source>
</evidence>
<dbReference type="PANTHER" id="PTHR39956">
    <property type="entry name" value="GH09530P-RELATED"/>
    <property type="match status" value="1"/>
</dbReference>
<dbReference type="EMBL" id="FZQP02002337">
    <property type="protein sequence ID" value="VVC95555.1"/>
    <property type="molecule type" value="Genomic_DNA"/>
</dbReference>
<dbReference type="Proteomes" id="UP000324832">
    <property type="component" value="Unassembled WGS sequence"/>
</dbReference>
<keyword evidence="3" id="KW-1185">Reference proteome</keyword>
<reference evidence="2 3" key="1">
    <citation type="submission" date="2017-07" db="EMBL/GenBank/DDBJ databases">
        <authorList>
            <person name="Talla V."/>
            <person name="Backstrom N."/>
        </authorList>
    </citation>
    <scope>NUCLEOTIDE SEQUENCE [LARGE SCALE GENOMIC DNA]</scope>
</reference>
<name>A0A5E4QDM9_9NEOP</name>
<feature type="signal peptide" evidence="1">
    <location>
        <begin position="1"/>
        <end position="18"/>
    </location>
</feature>
<organism evidence="2 3">
    <name type="scientific">Leptidea sinapis</name>
    <dbReference type="NCBI Taxonomy" id="189913"/>
    <lineage>
        <taxon>Eukaryota</taxon>
        <taxon>Metazoa</taxon>
        <taxon>Ecdysozoa</taxon>
        <taxon>Arthropoda</taxon>
        <taxon>Hexapoda</taxon>
        <taxon>Insecta</taxon>
        <taxon>Pterygota</taxon>
        <taxon>Neoptera</taxon>
        <taxon>Endopterygota</taxon>
        <taxon>Lepidoptera</taxon>
        <taxon>Glossata</taxon>
        <taxon>Ditrysia</taxon>
        <taxon>Papilionoidea</taxon>
        <taxon>Pieridae</taxon>
        <taxon>Dismorphiinae</taxon>
        <taxon>Leptidea</taxon>
    </lineage>
</organism>